<sequence>MSCPQLQRYSVDGPKVGHALTFKLDQSTRAGQRNGYY</sequence>
<dbReference type="AlphaFoldDB" id="A0A383E2P6"/>
<name>A0A383E2P6_9ZZZZ</name>
<gene>
    <name evidence="1" type="ORF">METZ01_LOCUS503956</name>
</gene>
<protein>
    <submittedName>
        <fullName evidence="1">Uncharacterized protein</fullName>
    </submittedName>
</protein>
<proteinExistence type="predicted"/>
<feature type="non-terminal residue" evidence="1">
    <location>
        <position position="37"/>
    </location>
</feature>
<organism evidence="1">
    <name type="scientific">marine metagenome</name>
    <dbReference type="NCBI Taxonomy" id="408172"/>
    <lineage>
        <taxon>unclassified sequences</taxon>
        <taxon>metagenomes</taxon>
        <taxon>ecological metagenomes</taxon>
    </lineage>
</organism>
<accession>A0A383E2P6</accession>
<dbReference type="EMBL" id="UINC01222353">
    <property type="protein sequence ID" value="SVE51102.1"/>
    <property type="molecule type" value="Genomic_DNA"/>
</dbReference>
<evidence type="ECO:0000313" key="1">
    <source>
        <dbReference type="EMBL" id="SVE51102.1"/>
    </source>
</evidence>
<reference evidence="1" key="1">
    <citation type="submission" date="2018-05" db="EMBL/GenBank/DDBJ databases">
        <authorList>
            <person name="Lanie J.A."/>
            <person name="Ng W.-L."/>
            <person name="Kazmierczak K.M."/>
            <person name="Andrzejewski T.M."/>
            <person name="Davidsen T.M."/>
            <person name="Wayne K.J."/>
            <person name="Tettelin H."/>
            <person name="Glass J.I."/>
            <person name="Rusch D."/>
            <person name="Podicherti R."/>
            <person name="Tsui H.-C.T."/>
            <person name="Winkler M.E."/>
        </authorList>
    </citation>
    <scope>NUCLEOTIDE SEQUENCE</scope>
</reference>